<dbReference type="Pfam" id="PF13639">
    <property type="entry name" value="zf-RING_2"/>
    <property type="match status" value="1"/>
</dbReference>
<evidence type="ECO:0000259" key="10">
    <source>
        <dbReference type="PROSITE" id="PS50089"/>
    </source>
</evidence>
<dbReference type="AlphaFoldDB" id="A0A5P1FMX7"/>
<dbReference type="GO" id="GO:0016020">
    <property type="term" value="C:membrane"/>
    <property type="evidence" value="ECO:0007669"/>
    <property type="project" value="UniProtKB-SubCell"/>
</dbReference>
<reference evidence="12" key="1">
    <citation type="journal article" date="2017" name="Nat. Commun.">
        <title>The asparagus genome sheds light on the origin and evolution of a young Y chromosome.</title>
        <authorList>
            <person name="Harkess A."/>
            <person name="Zhou J."/>
            <person name="Xu C."/>
            <person name="Bowers J.E."/>
            <person name="Van der Hulst R."/>
            <person name="Ayyampalayam S."/>
            <person name="Mercati F."/>
            <person name="Riccardi P."/>
            <person name="McKain M.R."/>
            <person name="Kakrana A."/>
            <person name="Tang H."/>
            <person name="Ray J."/>
            <person name="Groenendijk J."/>
            <person name="Arikit S."/>
            <person name="Mathioni S.M."/>
            <person name="Nakano M."/>
            <person name="Shan H."/>
            <person name="Telgmann-Rauber A."/>
            <person name="Kanno A."/>
            <person name="Yue Z."/>
            <person name="Chen H."/>
            <person name="Li W."/>
            <person name="Chen Y."/>
            <person name="Xu X."/>
            <person name="Zhang Y."/>
            <person name="Luo S."/>
            <person name="Chen H."/>
            <person name="Gao J."/>
            <person name="Mao Z."/>
            <person name="Pires J.C."/>
            <person name="Luo M."/>
            <person name="Kudrna D."/>
            <person name="Wing R.A."/>
            <person name="Meyers B.C."/>
            <person name="Yi K."/>
            <person name="Kong H."/>
            <person name="Lavrijsen P."/>
            <person name="Sunseri F."/>
            <person name="Falavigna A."/>
            <person name="Ye Y."/>
            <person name="Leebens-Mack J.H."/>
            <person name="Chen G."/>
        </authorList>
    </citation>
    <scope>NUCLEOTIDE SEQUENCE [LARGE SCALE GENOMIC DNA]</scope>
    <source>
        <strain evidence="12">cv. DH0086</strain>
    </source>
</reference>
<keyword evidence="2 9" id="KW-0812">Transmembrane</keyword>
<evidence type="ECO:0000256" key="9">
    <source>
        <dbReference type="SAM" id="Phobius"/>
    </source>
</evidence>
<dbReference type="GO" id="GO:0008270">
    <property type="term" value="F:zinc ion binding"/>
    <property type="evidence" value="ECO:0007669"/>
    <property type="project" value="UniProtKB-KW"/>
</dbReference>
<feature type="transmembrane region" description="Helical" evidence="9">
    <location>
        <begin position="13"/>
        <end position="39"/>
    </location>
</feature>
<dbReference type="PROSITE" id="PS50089">
    <property type="entry name" value="ZF_RING_2"/>
    <property type="match status" value="1"/>
</dbReference>
<keyword evidence="12" id="KW-1185">Reference proteome</keyword>
<dbReference type="OMA" id="WRSIKSA"/>
<dbReference type="InterPro" id="IPR001841">
    <property type="entry name" value="Znf_RING"/>
</dbReference>
<evidence type="ECO:0000313" key="12">
    <source>
        <dbReference type="Proteomes" id="UP000243459"/>
    </source>
</evidence>
<organism evidence="11 12">
    <name type="scientific">Asparagus officinalis</name>
    <name type="common">Garden asparagus</name>
    <dbReference type="NCBI Taxonomy" id="4686"/>
    <lineage>
        <taxon>Eukaryota</taxon>
        <taxon>Viridiplantae</taxon>
        <taxon>Streptophyta</taxon>
        <taxon>Embryophyta</taxon>
        <taxon>Tracheophyta</taxon>
        <taxon>Spermatophyta</taxon>
        <taxon>Magnoliopsida</taxon>
        <taxon>Liliopsida</taxon>
        <taxon>Asparagales</taxon>
        <taxon>Asparagaceae</taxon>
        <taxon>Asparagoideae</taxon>
        <taxon>Asparagus</taxon>
    </lineage>
</organism>
<evidence type="ECO:0000256" key="5">
    <source>
        <dbReference type="ARBA" id="ARBA00022833"/>
    </source>
</evidence>
<evidence type="ECO:0000256" key="4">
    <source>
        <dbReference type="ARBA" id="ARBA00022771"/>
    </source>
</evidence>
<dbReference type="Gramene" id="ONK79656">
    <property type="protein sequence ID" value="ONK79656"/>
    <property type="gene ID" value="A4U43_C01F8670"/>
</dbReference>
<keyword evidence="7 9" id="KW-0472">Membrane</keyword>
<keyword evidence="4 8" id="KW-0863">Zinc-finger</keyword>
<dbReference type="PANTHER" id="PTHR46539">
    <property type="entry name" value="E3 UBIQUITIN-PROTEIN LIGASE ATL42"/>
    <property type="match status" value="1"/>
</dbReference>
<dbReference type="EMBL" id="CM007381">
    <property type="protein sequence ID" value="ONK79656.1"/>
    <property type="molecule type" value="Genomic_DNA"/>
</dbReference>
<keyword evidence="5" id="KW-0862">Zinc</keyword>
<name>A0A5P1FMX7_ASPOF</name>
<feature type="domain" description="RING-type" evidence="10">
    <location>
        <begin position="80"/>
        <end position="122"/>
    </location>
</feature>
<dbReference type="Gene3D" id="3.30.40.10">
    <property type="entry name" value="Zinc/RING finger domain, C3HC4 (zinc finger)"/>
    <property type="match status" value="1"/>
</dbReference>
<evidence type="ECO:0000256" key="3">
    <source>
        <dbReference type="ARBA" id="ARBA00022723"/>
    </source>
</evidence>
<evidence type="ECO:0000256" key="6">
    <source>
        <dbReference type="ARBA" id="ARBA00022989"/>
    </source>
</evidence>
<sequence>MASAESPSPEPSLYVPALVIALAILVCVVLALAALHFILKKLCGTNPQARAGVDQRILALLPVQTYNKNFKFLPSGSNECSVCLSGIEEGMKIRILPNCCHLFHVQCIDEWLSSHSNCPFCRSEIVAGSPLTPDEDLHPV</sequence>
<dbReference type="OrthoDB" id="8062037at2759"/>
<comment type="subcellular location">
    <subcellularLocation>
        <location evidence="1">Membrane</location>
    </subcellularLocation>
</comment>
<evidence type="ECO:0000256" key="8">
    <source>
        <dbReference type="PROSITE-ProRule" id="PRU00175"/>
    </source>
</evidence>
<dbReference type="InterPro" id="IPR013083">
    <property type="entry name" value="Znf_RING/FYVE/PHD"/>
</dbReference>
<evidence type="ECO:0000256" key="7">
    <source>
        <dbReference type="ARBA" id="ARBA00023136"/>
    </source>
</evidence>
<proteinExistence type="predicted"/>
<gene>
    <name evidence="11" type="ORF">A4U43_C01F8670</name>
</gene>
<accession>A0A5P1FMX7</accession>
<protein>
    <recommendedName>
        <fullName evidence="10">RING-type domain-containing protein</fullName>
    </recommendedName>
</protein>
<keyword evidence="6 9" id="KW-1133">Transmembrane helix</keyword>
<dbReference type="PANTHER" id="PTHR46539:SF21">
    <property type="entry name" value="LOW QUALITY PROTEIN: RING-H2 FINGER PROTEIN ATL3-LIKE"/>
    <property type="match status" value="1"/>
</dbReference>
<keyword evidence="3" id="KW-0479">Metal-binding</keyword>
<evidence type="ECO:0000313" key="11">
    <source>
        <dbReference type="EMBL" id="ONK79656.1"/>
    </source>
</evidence>
<dbReference type="GO" id="GO:0016567">
    <property type="term" value="P:protein ubiquitination"/>
    <property type="evidence" value="ECO:0007669"/>
    <property type="project" value="UniProtKB-UniPathway"/>
</dbReference>
<evidence type="ECO:0000256" key="1">
    <source>
        <dbReference type="ARBA" id="ARBA00004370"/>
    </source>
</evidence>
<dbReference type="SMART" id="SM00184">
    <property type="entry name" value="RING"/>
    <property type="match status" value="1"/>
</dbReference>
<dbReference type="SUPFAM" id="SSF57850">
    <property type="entry name" value="RING/U-box"/>
    <property type="match status" value="1"/>
</dbReference>
<dbReference type="Proteomes" id="UP000243459">
    <property type="component" value="Chromosome 1"/>
</dbReference>
<dbReference type="UniPathway" id="UPA00143"/>
<evidence type="ECO:0000256" key="2">
    <source>
        <dbReference type="ARBA" id="ARBA00022692"/>
    </source>
</evidence>